<evidence type="ECO:0000256" key="1">
    <source>
        <dbReference type="SAM" id="MobiDB-lite"/>
    </source>
</evidence>
<proteinExistence type="predicted"/>
<sequence length="85" mass="9525">MDESLPYFGDHRKNRSPNLEPPHLTITTASSPHERTHHHRRYWTTVNHHKPPPSEPSVIIVAPSMPASGPSAPRKKTDSTSWATA</sequence>
<reference evidence="2 3" key="1">
    <citation type="journal article" date="2017" name="Plant Biotechnol. J.">
        <title>A comprehensive draft genome sequence for lupin (Lupinus angustifolius), an emerging health food: insights into plant-microbe interactions and legume evolution.</title>
        <authorList>
            <person name="Hane J.K."/>
            <person name="Ming Y."/>
            <person name="Kamphuis L.G."/>
            <person name="Nelson M.N."/>
            <person name="Garg G."/>
            <person name="Atkins C.A."/>
            <person name="Bayer P.E."/>
            <person name="Bravo A."/>
            <person name="Bringans S."/>
            <person name="Cannon S."/>
            <person name="Edwards D."/>
            <person name="Foley R."/>
            <person name="Gao L.L."/>
            <person name="Harrison M.J."/>
            <person name="Huang W."/>
            <person name="Hurgobin B."/>
            <person name="Li S."/>
            <person name="Liu C.W."/>
            <person name="McGrath A."/>
            <person name="Morahan G."/>
            <person name="Murray J."/>
            <person name="Weller J."/>
            <person name="Jian J."/>
            <person name="Singh K.B."/>
        </authorList>
    </citation>
    <scope>NUCLEOTIDE SEQUENCE [LARGE SCALE GENOMIC DNA]</scope>
    <source>
        <strain evidence="3">cv. Tanjil</strain>
        <tissue evidence="2">Whole plant</tissue>
    </source>
</reference>
<organism evidence="2 3">
    <name type="scientific">Lupinus angustifolius</name>
    <name type="common">Narrow-leaved blue lupine</name>
    <dbReference type="NCBI Taxonomy" id="3871"/>
    <lineage>
        <taxon>Eukaryota</taxon>
        <taxon>Viridiplantae</taxon>
        <taxon>Streptophyta</taxon>
        <taxon>Embryophyta</taxon>
        <taxon>Tracheophyta</taxon>
        <taxon>Spermatophyta</taxon>
        <taxon>Magnoliopsida</taxon>
        <taxon>eudicotyledons</taxon>
        <taxon>Gunneridae</taxon>
        <taxon>Pentapetalae</taxon>
        <taxon>rosids</taxon>
        <taxon>fabids</taxon>
        <taxon>Fabales</taxon>
        <taxon>Fabaceae</taxon>
        <taxon>Papilionoideae</taxon>
        <taxon>50 kb inversion clade</taxon>
        <taxon>genistoids sensu lato</taxon>
        <taxon>core genistoids</taxon>
        <taxon>Genisteae</taxon>
        <taxon>Lupinus</taxon>
    </lineage>
</organism>
<dbReference type="EMBL" id="KV862439">
    <property type="protein sequence ID" value="OIV89084.1"/>
    <property type="molecule type" value="Genomic_DNA"/>
</dbReference>
<keyword evidence="3" id="KW-1185">Reference proteome</keyword>
<protein>
    <submittedName>
        <fullName evidence="2">Uncharacterized protein</fullName>
    </submittedName>
</protein>
<feature type="compositionally biased region" description="Low complexity" evidence="1">
    <location>
        <begin position="62"/>
        <end position="72"/>
    </location>
</feature>
<accession>A0A1J7GH75</accession>
<gene>
    <name evidence="2" type="ORF">TanjilG_28277</name>
</gene>
<name>A0A1J7GH75_LUPAN</name>
<feature type="region of interest" description="Disordered" evidence="1">
    <location>
        <begin position="1"/>
        <end position="85"/>
    </location>
</feature>
<evidence type="ECO:0000313" key="3">
    <source>
        <dbReference type="Proteomes" id="UP000188354"/>
    </source>
</evidence>
<feature type="compositionally biased region" description="Basic residues" evidence="1">
    <location>
        <begin position="35"/>
        <end position="51"/>
    </location>
</feature>
<evidence type="ECO:0000313" key="2">
    <source>
        <dbReference type="EMBL" id="OIV89084.1"/>
    </source>
</evidence>
<dbReference type="Gramene" id="OIV89084">
    <property type="protein sequence ID" value="OIV89084"/>
    <property type="gene ID" value="TanjilG_28277"/>
</dbReference>
<dbReference type="Proteomes" id="UP000188354">
    <property type="component" value="Unassembled WGS sequence"/>
</dbReference>
<dbReference type="AlphaFoldDB" id="A0A1J7GH75"/>